<sequence length="200" mass="21696">MSSSSSSSSSPSSSPSSRPRSSWLQVVLFTLLVYILIFSTACCQAVPVWKTSPQQLKSMSTSKLDDDAVSVGGGAGIPSLPIGEGEFDSPDSILERCLQATDGELEENLFVKTLCTLALMHTRHANGKTNHQGYVKRGVSSDRSSFSAFNRFVSRLRLHANEVADYQEKLNRMQALGVLDSDYNVISVPSETASLMRQLG</sequence>
<dbReference type="Proteomes" id="UP000007110">
    <property type="component" value="Unassembled WGS sequence"/>
</dbReference>
<name>A0A7M7GMK1_STRPU</name>
<dbReference type="OMA" id="IFSTACC"/>
<keyword evidence="2" id="KW-1185">Reference proteome</keyword>
<evidence type="ECO:0000313" key="1">
    <source>
        <dbReference type="EnsemblMetazoa" id="XP_003729817"/>
    </source>
</evidence>
<dbReference type="EnsemblMetazoa" id="XM_003729769">
    <property type="protein sequence ID" value="XP_003729817"/>
    <property type="gene ID" value="LOC100893023"/>
</dbReference>
<protein>
    <submittedName>
        <fullName evidence="1">Uncharacterized protein</fullName>
    </submittedName>
</protein>
<reference evidence="1" key="2">
    <citation type="submission" date="2021-01" db="UniProtKB">
        <authorList>
            <consortium name="EnsemblMetazoa"/>
        </authorList>
    </citation>
    <scope>IDENTIFICATION</scope>
</reference>
<dbReference type="RefSeq" id="XP_003729817.2">
    <property type="nucleotide sequence ID" value="XM_003729769.3"/>
</dbReference>
<dbReference type="KEGG" id="spu:100893023"/>
<evidence type="ECO:0000313" key="2">
    <source>
        <dbReference type="Proteomes" id="UP000007110"/>
    </source>
</evidence>
<dbReference type="OrthoDB" id="10344462at2759"/>
<accession>A0A7M7GMK1</accession>
<proteinExistence type="predicted"/>
<reference evidence="2" key="1">
    <citation type="submission" date="2015-02" db="EMBL/GenBank/DDBJ databases">
        <title>Genome sequencing for Strongylocentrotus purpuratus.</title>
        <authorList>
            <person name="Murali S."/>
            <person name="Liu Y."/>
            <person name="Vee V."/>
            <person name="English A."/>
            <person name="Wang M."/>
            <person name="Skinner E."/>
            <person name="Han Y."/>
            <person name="Muzny D.M."/>
            <person name="Worley K.C."/>
            <person name="Gibbs R.A."/>
        </authorList>
    </citation>
    <scope>NUCLEOTIDE SEQUENCE</scope>
</reference>
<dbReference type="GeneID" id="100893023"/>
<dbReference type="AlphaFoldDB" id="A0A7M7GMK1"/>
<organism evidence="1 2">
    <name type="scientific">Strongylocentrotus purpuratus</name>
    <name type="common">Purple sea urchin</name>
    <dbReference type="NCBI Taxonomy" id="7668"/>
    <lineage>
        <taxon>Eukaryota</taxon>
        <taxon>Metazoa</taxon>
        <taxon>Echinodermata</taxon>
        <taxon>Eleutherozoa</taxon>
        <taxon>Echinozoa</taxon>
        <taxon>Echinoidea</taxon>
        <taxon>Euechinoidea</taxon>
        <taxon>Echinacea</taxon>
        <taxon>Camarodonta</taxon>
        <taxon>Echinidea</taxon>
        <taxon>Strongylocentrotidae</taxon>
        <taxon>Strongylocentrotus</taxon>
    </lineage>
</organism>
<dbReference type="InParanoid" id="A0A7M7GMK1"/>